<keyword evidence="1" id="KW-0472">Membrane</keyword>
<feature type="transmembrane region" description="Helical" evidence="1">
    <location>
        <begin position="326"/>
        <end position="348"/>
    </location>
</feature>
<feature type="transmembrane region" description="Helical" evidence="1">
    <location>
        <begin position="139"/>
        <end position="163"/>
    </location>
</feature>
<evidence type="ECO:0000313" key="2">
    <source>
        <dbReference type="EMBL" id="EFC44158.1"/>
    </source>
</evidence>
<evidence type="ECO:0000256" key="1">
    <source>
        <dbReference type="SAM" id="Phobius"/>
    </source>
</evidence>
<dbReference type="Proteomes" id="UP000006671">
    <property type="component" value="Unassembled WGS sequence"/>
</dbReference>
<dbReference type="VEuPathDB" id="AmoebaDB:NAEGRDRAFT_67783"/>
<dbReference type="EMBL" id="GG738869">
    <property type="protein sequence ID" value="EFC44158.1"/>
    <property type="molecule type" value="Genomic_DNA"/>
</dbReference>
<keyword evidence="1" id="KW-1133">Transmembrane helix</keyword>
<protein>
    <submittedName>
        <fullName evidence="2">Predicted protein</fullName>
    </submittedName>
</protein>
<evidence type="ECO:0000313" key="3">
    <source>
        <dbReference type="Proteomes" id="UP000006671"/>
    </source>
</evidence>
<organism evidence="3">
    <name type="scientific">Naegleria gruberi</name>
    <name type="common">Amoeba</name>
    <dbReference type="NCBI Taxonomy" id="5762"/>
    <lineage>
        <taxon>Eukaryota</taxon>
        <taxon>Discoba</taxon>
        <taxon>Heterolobosea</taxon>
        <taxon>Tetramitia</taxon>
        <taxon>Eutetramitia</taxon>
        <taxon>Vahlkampfiidae</taxon>
        <taxon>Naegleria</taxon>
    </lineage>
</organism>
<name>D2VFX9_NAEGR</name>
<dbReference type="KEGG" id="ngr:NAEGRDRAFT_67783"/>
<keyword evidence="1" id="KW-0812">Transmembrane</keyword>
<dbReference type="RefSeq" id="XP_002676902.1">
    <property type="nucleotide sequence ID" value="XM_002676856.1"/>
</dbReference>
<dbReference type="InParanoid" id="D2VFX9"/>
<proteinExistence type="predicted"/>
<keyword evidence="3" id="KW-1185">Reference proteome</keyword>
<dbReference type="AlphaFoldDB" id="D2VFX9"/>
<accession>D2VFX9</accession>
<gene>
    <name evidence="2" type="ORF">NAEGRDRAFT_67783</name>
</gene>
<dbReference type="GeneID" id="8848078"/>
<reference evidence="2 3" key="1">
    <citation type="journal article" date="2010" name="Cell">
        <title>The genome of Naegleria gruberi illuminates early eukaryotic versatility.</title>
        <authorList>
            <person name="Fritz-Laylin L.K."/>
            <person name="Prochnik S.E."/>
            <person name="Ginger M.L."/>
            <person name="Dacks J.B."/>
            <person name="Carpenter M.L."/>
            <person name="Field M.C."/>
            <person name="Kuo A."/>
            <person name="Paredez A."/>
            <person name="Chapman J."/>
            <person name="Pham J."/>
            <person name="Shu S."/>
            <person name="Neupane R."/>
            <person name="Cipriano M."/>
            <person name="Mancuso J."/>
            <person name="Tu H."/>
            <person name="Salamov A."/>
            <person name="Lindquist E."/>
            <person name="Shapiro H."/>
            <person name="Lucas S."/>
            <person name="Grigoriev I.V."/>
            <person name="Cande W.Z."/>
            <person name="Fulton C."/>
            <person name="Rokhsar D.S."/>
            <person name="Dawson S.C."/>
        </authorList>
    </citation>
    <scope>NUCLEOTIDE SEQUENCE [LARGE SCALE GENOMIC DNA]</scope>
    <source>
        <strain evidence="2 3">NEG-M</strain>
    </source>
</reference>
<sequence>MNLNQHEILETSIKEEVFQNTSSNNLVSNNESWQEQDLSIAPNFQLGDTNDILSNTQLDNISNMADDLESLEIPELGDMSNASPMFTKVQQEDDINEEPLENHNESQPNIRKRYSLISQWNKKKVSLCCGGKIGIVPCLSVMAILLSILALISIALLVALPFYEIKKIPILDLMTSRAKLFASYIAMRDMLRLGVENKGNYDSYSTYYYYYYYKNNFNNSYTNFTHIIPTKFSHEFLTKPLATYPIFVNYWDKMVKKVVSFRVINGTTYYSLNKTIQAEARSQLYSVDYATTFNDFQTSFYDLQDKLFEMCHHADMLVKNSGIATLFLVCFSLAVILPTILIIFIFALRKDRSNAKNLHSANRNMLKETMSNPSMRRDFRKFCKDCKMEGQYLILEKIQFYKEFSLESYDAQMNLFELTGEYVRKQNINMKEKNSRLVYKVAKEAEKKLVYFERMKYETIFEIVENFHEVNQCSHFSALFQEVRTVLDLYNNKNDIFEDTDLLPSKLFDNLEKELSTALARTHLQFKSTSGLNASKAMSCNSPSSPIIVEKTKPLLDQSVISTTEDLSIQV</sequence>